<dbReference type="Proteomes" id="UP000036902">
    <property type="component" value="Chromosome"/>
</dbReference>
<dbReference type="Pfam" id="PF05962">
    <property type="entry name" value="HutD"/>
    <property type="match status" value="1"/>
</dbReference>
<dbReference type="InterPro" id="IPR014710">
    <property type="entry name" value="RmlC-like_jellyroll"/>
</dbReference>
<dbReference type="PANTHER" id="PTHR37943">
    <property type="entry name" value="PROTEIN VES"/>
    <property type="match status" value="1"/>
</dbReference>
<dbReference type="SUPFAM" id="SSF51182">
    <property type="entry name" value="RmlC-like cupins"/>
    <property type="match status" value="1"/>
</dbReference>
<evidence type="ECO:0000313" key="1">
    <source>
        <dbReference type="EMBL" id="AMO36915.1"/>
    </source>
</evidence>
<reference evidence="2" key="1">
    <citation type="submission" date="2016-03" db="EMBL/GenBank/DDBJ databases">
        <authorList>
            <person name="Ma C."/>
            <person name="Zhou S."/>
            <person name="Yang G."/>
        </authorList>
    </citation>
    <scope>NUCLEOTIDE SEQUENCE [LARGE SCALE GENOMIC DNA]</scope>
    <source>
        <strain evidence="2">SgZ-1</strain>
    </source>
</reference>
<dbReference type="InterPro" id="IPR010282">
    <property type="entry name" value="Uncharacterised_HutD/Ves"/>
</dbReference>
<dbReference type="Gene3D" id="2.60.120.10">
    <property type="entry name" value="Jelly Rolls"/>
    <property type="match status" value="1"/>
</dbReference>
<accession>A0A127K4P0</accession>
<dbReference type="InterPro" id="IPR011051">
    <property type="entry name" value="RmlC_Cupin_sf"/>
</dbReference>
<sequence>MDDFAWRVSLAELQGPGPFSIYPGVSRSLLLLEGNPVRLEIDGVTTWLDRQHPPLDFCGTANVFAHPDGRALDVGIMSRIGRCRHSCRVVQLAGKAALTRSAHTEVLMLVEGGPLRIASSTGVVALDRLESLWLEAQDDTVLHLEAAHPARLLISAFETSC</sequence>
<keyword evidence="2" id="KW-1185">Reference proteome</keyword>
<dbReference type="STRING" id="1134435.AC731_008145"/>
<proteinExistence type="predicted"/>
<name>A0A127K4P0_9RHOO</name>
<protein>
    <recommendedName>
        <fullName evidence="3">HutD family protein</fullName>
    </recommendedName>
</protein>
<dbReference type="PANTHER" id="PTHR37943:SF1">
    <property type="entry name" value="PROTEIN VES"/>
    <property type="match status" value="1"/>
</dbReference>
<dbReference type="KEGG" id="thu:AC731_008145"/>
<dbReference type="EMBL" id="CP014646">
    <property type="protein sequence ID" value="AMO36915.1"/>
    <property type="molecule type" value="Genomic_DNA"/>
</dbReference>
<evidence type="ECO:0008006" key="3">
    <source>
        <dbReference type="Google" id="ProtNLM"/>
    </source>
</evidence>
<organism evidence="1 2">
    <name type="scientific">Thauera humireducens</name>
    <dbReference type="NCBI Taxonomy" id="1134435"/>
    <lineage>
        <taxon>Bacteria</taxon>
        <taxon>Pseudomonadati</taxon>
        <taxon>Pseudomonadota</taxon>
        <taxon>Betaproteobacteria</taxon>
        <taxon>Rhodocyclales</taxon>
        <taxon>Zoogloeaceae</taxon>
        <taxon>Thauera</taxon>
    </lineage>
</organism>
<evidence type="ECO:0000313" key="2">
    <source>
        <dbReference type="Proteomes" id="UP000036902"/>
    </source>
</evidence>
<dbReference type="AlphaFoldDB" id="A0A127K4P0"/>
<gene>
    <name evidence="1" type="ORF">AC731_008145</name>
</gene>